<evidence type="ECO:0000313" key="2">
    <source>
        <dbReference type="EMBL" id="RRT66209.1"/>
    </source>
</evidence>
<sequence>MDTTCIRRYILVRLLTGTRPPATPWCHRLGLFLPHYHPKSGGNGRFRPSTADFRRYQPREKEEEGEEEGEGKREPGVGASLLIPSPADDSSPCAGRRNVSP</sequence>
<organism evidence="2 3">
    <name type="scientific">Ensete ventricosum</name>
    <name type="common">Abyssinian banana</name>
    <name type="synonym">Musa ensete</name>
    <dbReference type="NCBI Taxonomy" id="4639"/>
    <lineage>
        <taxon>Eukaryota</taxon>
        <taxon>Viridiplantae</taxon>
        <taxon>Streptophyta</taxon>
        <taxon>Embryophyta</taxon>
        <taxon>Tracheophyta</taxon>
        <taxon>Spermatophyta</taxon>
        <taxon>Magnoliopsida</taxon>
        <taxon>Liliopsida</taxon>
        <taxon>Zingiberales</taxon>
        <taxon>Musaceae</taxon>
        <taxon>Ensete</taxon>
    </lineage>
</organism>
<name>A0A426ZQD4_ENSVE</name>
<feature type="region of interest" description="Disordered" evidence="1">
    <location>
        <begin position="36"/>
        <end position="101"/>
    </location>
</feature>
<evidence type="ECO:0000313" key="3">
    <source>
        <dbReference type="Proteomes" id="UP000287651"/>
    </source>
</evidence>
<dbReference type="Proteomes" id="UP000287651">
    <property type="component" value="Unassembled WGS sequence"/>
</dbReference>
<feature type="non-terminal residue" evidence="2">
    <location>
        <position position="101"/>
    </location>
</feature>
<dbReference type="AlphaFoldDB" id="A0A426ZQD4"/>
<protein>
    <submittedName>
        <fullName evidence="2">Uncharacterized protein</fullName>
    </submittedName>
</protein>
<reference evidence="2 3" key="1">
    <citation type="journal article" date="2014" name="Agronomy (Basel)">
        <title>A Draft Genome Sequence for Ensete ventricosum, the Drought-Tolerant Tree Against Hunger.</title>
        <authorList>
            <person name="Harrison J."/>
            <person name="Moore K.A."/>
            <person name="Paszkiewicz K."/>
            <person name="Jones T."/>
            <person name="Grant M."/>
            <person name="Ambacheew D."/>
            <person name="Muzemil S."/>
            <person name="Studholme D.J."/>
        </authorList>
    </citation>
    <scope>NUCLEOTIDE SEQUENCE [LARGE SCALE GENOMIC DNA]</scope>
</reference>
<accession>A0A426ZQD4</accession>
<comment type="caution">
    <text evidence="2">The sequence shown here is derived from an EMBL/GenBank/DDBJ whole genome shotgun (WGS) entry which is preliminary data.</text>
</comment>
<proteinExistence type="predicted"/>
<feature type="compositionally biased region" description="Basic and acidic residues" evidence="1">
    <location>
        <begin position="52"/>
        <end position="62"/>
    </location>
</feature>
<gene>
    <name evidence="2" type="ORF">B296_00040393</name>
</gene>
<dbReference type="EMBL" id="AMZH03005521">
    <property type="protein sequence ID" value="RRT66209.1"/>
    <property type="molecule type" value="Genomic_DNA"/>
</dbReference>
<evidence type="ECO:0000256" key="1">
    <source>
        <dbReference type="SAM" id="MobiDB-lite"/>
    </source>
</evidence>